<dbReference type="PROSITE" id="PS51163">
    <property type="entry name" value="YRDC"/>
    <property type="match status" value="1"/>
</dbReference>
<dbReference type="GO" id="GO:0061710">
    <property type="term" value="F:L-threonylcarbamoyladenylate synthase"/>
    <property type="evidence" value="ECO:0007669"/>
    <property type="project" value="UniProtKB-EC"/>
</dbReference>
<evidence type="ECO:0000259" key="12">
    <source>
        <dbReference type="PROSITE" id="PS51163"/>
    </source>
</evidence>
<dbReference type="Gene3D" id="3.90.870.10">
    <property type="entry name" value="DHBP synthase"/>
    <property type="match status" value="1"/>
</dbReference>
<keyword evidence="4" id="KW-0963">Cytoplasm</keyword>
<reference evidence="13 14" key="1">
    <citation type="journal article" date="2011" name="J. Bacteriol.">
        <title>Genome Sequence of Mycoplasma putrefaciens Type Strain KS1.</title>
        <authorList>
            <person name="Calcutt M.J."/>
            <person name="Foecking M.F."/>
        </authorList>
    </citation>
    <scope>NUCLEOTIDE SEQUENCE [LARGE SCALE GENOMIC DNA]</scope>
    <source>
        <strain evidence="14">ATCC 15718 / NCTC 10155 / C30 KS-1 / KS-1</strain>
    </source>
</reference>
<dbReference type="SUPFAM" id="SSF55821">
    <property type="entry name" value="YrdC/RibB"/>
    <property type="match status" value="1"/>
</dbReference>
<dbReference type="GO" id="GO:0003725">
    <property type="term" value="F:double-stranded RNA binding"/>
    <property type="evidence" value="ECO:0007669"/>
    <property type="project" value="InterPro"/>
</dbReference>
<evidence type="ECO:0000256" key="4">
    <source>
        <dbReference type="ARBA" id="ARBA00022490"/>
    </source>
</evidence>
<accession>A0A7U4E9M5</accession>
<dbReference type="PANTHER" id="PTHR17490:SF16">
    <property type="entry name" value="THREONYLCARBAMOYL-AMP SYNTHASE"/>
    <property type="match status" value="1"/>
</dbReference>
<dbReference type="Proteomes" id="UP000008907">
    <property type="component" value="Chromosome"/>
</dbReference>
<evidence type="ECO:0000256" key="7">
    <source>
        <dbReference type="ARBA" id="ARBA00022695"/>
    </source>
</evidence>
<dbReference type="RefSeq" id="WP_014035367.1">
    <property type="nucleotide sequence ID" value="NC_015946.1"/>
</dbReference>
<evidence type="ECO:0000256" key="11">
    <source>
        <dbReference type="ARBA" id="ARBA00048366"/>
    </source>
</evidence>
<comment type="subcellular location">
    <subcellularLocation>
        <location evidence="1">Cytoplasm</location>
    </subcellularLocation>
</comment>
<dbReference type="GO" id="GO:0008033">
    <property type="term" value="P:tRNA processing"/>
    <property type="evidence" value="ECO:0007669"/>
    <property type="project" value="UniProtKB-KW"/>
</dbReference>
<keyword evidence="9" id="KW-0067">ATP-binding</keyword>
<dbReference type="EC" id="2.7.7.87" evidence="3"/>
<name>A0A7U4E9M5_MYCPK</name>
<dbReference type="EMBL" id="CP003021">
    <property type="protein sequence ID" value="AEM69012.1"/>
    <property type="molecule type" value="Genomic_DNA"/>
</dbReference>
<keyword evidence="5" id="KW-0808">Transferase</keyword>
<evidence type="ECO:0000256" key="3">
    <source>
        <dbReference type="ARBA" id="ARBA00012584"/>
    </source>
</evidence>
<dbReference type="InterPro" id="IPR017945">
    <property type="entry name" value="DHBP_synth_RibB-like_a/b_dom"/>
</dbReference>
<evidence type="ECO:0000256" key="6">
    <source>
        <dbReference type="ARBA" id="ARBA00022694"/>
    </source>
</evidence>
<sequence>MLKKHEESKAIELLKQNKIIILPTDTIYGLSAIYSLENEQKINLIKNADINKKLIILISNLDQLNDLKIIDDHDKNYLVLDQPTTVIFATSNNLTIAVRLVKRTDIKNIINQVGPIISTSVNLHGSKPLKKYQDLKEFNKKITLFFDTELNGSPSKIYDSINKKYIR</sequence>
<keyword evidence="7" id="KW-0548">Nucleotidyltransferase</keyword>
<feature type="domain" description="YrdC-like" evidence="12">
    <location>
        <begin position="4"/>
        <end position="167"/>
    </location>
</feature>
<gene>
    <name evidence="13" type="ordered locus">MPUT_0675</name>
</gene>
<keyword evidence="6" id="KW-0819">tRNA processing</keyword>
<dbReference type="Pfam" id="PF01300">
    <property type="entry name" value="Sua5_yciO_yrdC"/>
    <property type="match status" value="1"/>
</dbReference>
<evidence type="ECO:0000256" key="8">
    <source>
        <dbReference type="ARBA" id="ARBA00022741"/>
    </source>
</evidence>
<dbReference type="InterPro" id="IPR050156">
    <property type="entry name" value="TC-AMP_synthase_SUA5"/>
</dbReference>
<evidence type="ECO:0000256" key="5">
    <source>
        <dbReference type="ARBA" id="ARBA00022679"/>
    </source>
</evidence>
<evidence type="ECO:0000313" key="14">
    <source>
        <dbReference type="Proteomes" id="UP000008907"/>
    </source>
</evidence>
<evidence type="ECO:0000256" key="1">
    <source>
        <dbReference type="ARBA" id="ARBA00004496"/>
    </source>
</evidence>
<organism evidence="13 14">
    <name type="scientific">Mycoplasma putrefaciens (strain ATCC 15718 / NCTC 10155 / C30 KS-1 / KS-1)</name>
    <dbReference type="NCBI Taxonomy" id="743965"/>
    <lineage>
        <taxon>Bacteria</taxon>
        <taxon>Bacillati</taxon>
        <taxon>Mycoplasmatota</taxon>
        <taxon>Mollicutes</taxon>
        <taxon>Mycoplasmataceae</taxon>
        <taxon>Mycoplasma</taxon>
    </lineage>
</organism>
<dbReference type="InterPro" id="IPR006070">
    <property type="entry name" value="Sua5-like_dom"/>
</dbReference>
<dbReference type="GO" id="GO:0005524">
    <property type="term" value="F:ATP binding"/>
    <property type="evidence" value="ECO:0007669"/>
    <property type="project" value="UniProtKB-KW"/>
</dbReference>
<keyword evidence="8" id="KW-0547">Nucleotide-binding</keyword>
<dbReference type="KEGG" id="mpf:MPUT_0675"/>
<evidence type="ECO:0000256" key="2">
    <source>
        <dbReference type="ARBA" id="ARBA00007663"/>
    </source>
</evidence>
<comment type="catalytic activity">
    <reaction evidence="11">
        <text>L-threonine + hydrogencarbonate + ATP = L-threonylcarbamoyladenylate + diphosphate + H2O</text>
        <dbReference type="Rhea" id="RHEA:36407"/>
        <dbReference type="ChEBI" id="CHEBI:15377"/>
        <dbReference type="ChEBI" id="CHEBI:17544"/>
        <dbReference type="ChEBI" id="CHEBI:30616"/>
        <dbReference type="ChEBI" id="CHEBI:33019"/>
        <dbReference type="ChEBI" id="CHEBI:57926"/>
        <dbReference type="ChEBI" id="CHEBI:73682"/>
        <dbReference type="EC" id="2.7.7.87"/>
    </reaction>
</comment>
<dbReference type="GO" id="GO:0000049">
    <property type="term" value="F:tRNA binding"/>
    <property type="evidence" value="ECO:0007669"/>
    <property type="project" value="TreeGrafter"/>
</dbReference>
<dbReference type="PANTHER" id="PTHR17490">
    <property type="entry name" value="SUA5"/>
    <property type="match status" value="1"/>
</dbReference>
<dbReference type="AlphaFoldDB" id="A0A7U4E9M5"/>
<dbReference type="GO" id="GO:0005737">
    <property type="term" value="C:cytoplasm"/>
    <property type="evidence" value="ECO:0007669"/>
    <property type="project" value="UniProtKB-SubCell"/>
</dbReference>
<dbReference type="GO" id="GO:0006450">
    <property type="term" value="P:regulation of translational fidelity"/>
    <property type="evidence" value="ECO:0007669"/>
    <property type="project" value="TreeGrafter"/>
</dbReference>
<evidence type="ECO:0000256" key="10">
    <source>
        <dbReference type="ARBA" id="ARBA00029774"/>
    </source>
</evidence>
<comment type="similarity">
    <text evidence="2">Belongs to the SUA5 family.</text>
</comment>
<evidence type="ECO:0000256" key="9">
    <source>
        <dbReference type="ARBA" id="ARBA00022840"/>
    </source>
</evidence>
<evidence type="ECO:0000313" key="13">
    <source>
        <dbReference type="EMBL" id="AEM69012.1"/>
    </source>
</evidence>
<protein>
    <recommendedName>
        <fullName evidence="10">L-threonylcarbamoyladenylate synthase</fullName>
        <ecNumber evidence="3">2.7.7.87</ecNumber>
    </recommendedName>
    <alternativeName>
        <fullName evidence="10">L-threonylcarbamoyladenylate synthase</fullName>
    </alternativeName>
</protein>
<proteinExistence type="inferred from homology"/>